<dbReference type="STRING" id="943816.AN217_20980"/>
<evidence type="ECO:0000313" key="4">
    <source>
        <dbReference type="Proteomes" id="UP000182841"/>
    </source>
</evidence>
<dbReference type="InterPro" id="IPR023286">
    <property type="entry name" value="ABATE_dom_sf"/>
</dbReference>
<proteinExistence type="predicted"/>
<feature type="region of interest" description="Disordered" evidence="1">
    <location>
        <begin position="179"/>
        <end position="205"/>
    </location>
</feature>
<evidence type="ECO:0000256" key="1">
    <source>
        <dbReference type="SAM" id="MobiDB-lite"/>
    </source>
</evidence>
<accession>A0A1H9RWF1</accession>
<dbReference type="InterPro" id="IPR021005">
    <property type="entry name" value="Znf_CGNR"/>
</dbReference>
<protein>
    <submittedName>
        <fullName evidence="3">Conserved protein containing a Zn-ribbon-like motif, possibly RNA-binding</fullName>
    </submittedName>
</protein>
<evidence type="ECO:0000313" key="3">
    <source>
        <dbReference type="EMBL" id="SER76735.1"/>
    </source>
</evidence>
<dbReference type="Pfam" id="PF11706">
    <property type="entry name" value="zf-CGNR"/>
    <property type="match status" value="1"/>
</dbReference>
<dbReference type="SUPFAM" id="SSF160904">
    <property type="entry name" value="Jann2411-like"/>
    <property type="match status" value="1"/>
</dbReference>
<keyword evidence="4" id="KW-1185">Reference proteome</keyword>
<dbReference type="Pfam" id="PF07336">
    <property type="entry name" value="ABATE"/>
    <property type="match status" value="1"/>
</dbReference>
<dbReference type="AlphaFoldDB" id="A0A1H9RWF1"/>
<dbReference type="Proteomes" id="UP000182841">
    <property type="component" value="Unassembled WGS sequence"/>
</dbReference>
<dbReference type="PANTHER" id="PTHR35525:SF3">
    <property type="entry name" value="BLL6575 PROTEIN"/>
    <property type="match status" value="1"/>
</dbReference>
<dbReference type="EMBL" id="FOGO01000004">
    <property type="protein sequence ID" value="SER76735.1"/>
    <property type="molecule type" value="Genomic_DNA"/>
</dbReference>
<organism evidence="3 4">
    <name type="scientific">Streptomyces qinglanensis</name>
    <dbReference type="NCBI Taxonomy" id="943816"/>
    <lineage>
        <taxon>Bacteria</taxon>
        <taxon>Bacillati</taxon>
        <taxon>Actinomycetota</taxon>
        <taxon>Actinomycetes</taxon>
        <taxon>Kitasatosporales</taxon>
        <taxon>Streptomycetaceae</taxon>
        <taxon>Streptomyces</taxon>
    </lineage>
</organism>
<gene>
    <name evidence="3" type="ORF">SAMN05421870_10478</name>
</gene>
<feature type="domain" description="Zinc finger CGNR" evidence="2">
    <location>
        <begin position="145"/>
        <end position="185"/>
    </location>
</feature>
<dbReference type="PANTHER" id="PTHR35525">
    <property type="entry name" value="BLL6575 PROTEIN"/>
    <property type="match status" value="1"/>
</dbReference>
<sequence length="205" mass="22070">MRYMKQHGESQDGFRPGERLIDLANAVREDPALPRAAMAALLRRHGESEEELRSLTDAEAAALRRAVVELTERVLTEAGTDRAAEALNALLERCAARPRLSRHDGHAWHLHVDRGDDASWADWFMAAAALALARLLSEQGGTAWGECAAPGCRRLYLGGGPGASRRYCSRPCATRTRVAAHRRRQRGGGGLQAGTGGGERTGPGG</sequence>
<feature type="compositionally biased region" description="Gly residues" evidence="1">
    <location>
        <begin position="187"/>
        <end position="205"/>
    </location>
</feature>
<evidence type="ECO:0000259" key="2">
    <source>
        <dbReference type="Pfam" id="PF11706"/>
    </source>
</evidence>
<reference evidence="4" key="1">
    <citation type="submission" date="2016-10" db="EMBL/GenBank/DDBJ databases">
        <authorList>
            <person name="Varghese N."/>
            <person name="Submissions S."/>
        </authorList>
    </citation>
    <scope>NUCLEOTIDE SEQUENCE [LARGE SCALE GENOMIC DNA]</scope>
    <source>
        <strain evidence="4">CGMCC 4.6825</strain>
    </source>
</reference>
<dbReference type="InterPro" id="IPR010852">
    <property type="entry name" value="ABATE"/>
</dbReference>
<name>A0A1H9RWF1_9ACTN</name>
<dbReference type="Gene3D" id="1.10.3300.10">
    <property type="entry name" value="Jann2411-like domain"/>
    <property type="match status" value="1"/>
</dbReference>